<evidence type="ECO:0000313" key="8">
    <source>
        <dbReference type="Proteomes" id="UP001456562"/>
    </source>
</evidence>
<dbReference type="Proteomes" id="UP001456562">
    <property type="component" value="Unassembled WGS sequence"/>
</dbReference>
<dbReference type="RefSeq" id="WP_094211199.1">
    <property type="nucleotide sequence ID" value="NZ_CP054926.1"/>
</dbReference>
<protein>
    <submittedName>
        <fullName evidence="4">DUF461 domain-containing protein</fullName>
    </submittedName>
</protein>
<organism evidence="4 6">
    <name type="scientific">Streptomyces microflavus</name>
    <name type="common">Streptomyces lipmanii</name>
    <dbReference type="NCBI Taxonomy" id="1919"/>
    <lineage>
        <taxon>Bacteria</taxon>
        <taxon>Bacillati</taxon>
        <taxon>Actinomycetota</taxon>
        <taxon>Actinomycetes</taxon>
        <taxon>Kitasatosporales</taxon>
        <taxon>Streptomycetaceae</taxon>
        <taxon>Streptomyces</taxon>
    </lineage>
</organism>
<gene>
    <name evidence="3" type="ORF">ABR748_22350</name>
    <name evidence="4" type="ORF">G3I39_23495</name>
    <name evidence="5" type="ORF">HUT09_19205</name>
</gene>
<accession>A0A6N9VEW1</accession>
<evidence type="ECO:0000313" key="5">
    <source>
        <dbReference type="EMBL" id="QKW44485.1"/>
    </source>
</evidence>
<keyword evidence="2" id="KW-0732">Signal</keyword>
<feature type="signal peptide" evidence="2">
    <location>
        <begin position="1"/>
        <end position="26"/>
    </location>
</feature>
<dbReference type="Proteomes" id="UP000509345">
    <property type="component" value="Chromosome"/>
</dbReference>
<feature type="chain" id="PRO_5044645354" evidence="2">
    <location>
        <begin position="27"/>
        <end position="233"/>
    </location>
</feature>
<dbReference type="EMBL" id="JAAGME010000992">
    <property type="protein sequence ID" value="NEB69992.1"/>
    <property type="molecule type" value="Genomic_DNA"/>
</dbReference>
<reference evidence="4 6" key="1">
    <citation type="submission" date="2020-01" db="EMBL/GenBank/DDBJ databases">
        <title>Insect and environment-associated Actinomycetes.</title>
        <authorList>
            <person name="Currrie C."/>
            <person name="Chevrette M."/>
            <person name="Carlson C."/>
            <person name="Stubbendieck R."/>
            <person name="Wendt-Pienkowski E."/>
        </authorList>
    </citation>
    <scope>NUCLEOTIDE SEQUENCE [LARGE SCALE GENOMIC DNA]</scope>
    <source>
        <strain evidence="4 6">SID14438</strain>
    </source>
</reference>
<keyword evidence="8" id="KW-1185">Reference proteome</keyword>
<name>A0A6N9VEW1_STRMI</name>
<dbReference type="PROSITE" id="PS51257">
    <property type="entry name" value="PROKAR_LIPOPROTEIN"/>
    <property type="match status" value="1"/>
</dbReference>
<dbReference type="EMBL" id="CP054926">
    <property type="protein sequence ID" value="QKW44485.1"/>
    <property type="molecule type" value="Genomic_DNA"/>
</dbReference>
<dbReference type="Proteomes" id="UP000471648">
    <property type="component" value="Unassembled WGS sequence"/>
</dbReference>
<dbReference type="GeneID" id="87633371"/>
<reference evidence="5 7" key="2">
    <citation type="submission" date="2020-06" db="EMBL/GenBank/DDBJ databases">
        <title>Genome mining for natural products.</title>
        <authorList>
            <person name="Zhang B."/>
            <person name="Shi J."/>
            <person name="Ge H."/>
        </authorList>
    </citation>
    <scope>NUCLEOTIDE SEQUENCE [LARGE SCALE GENOMIC DNA]</scope>
    <source>
        <strain evidence="5 7">NA06532</strain>
    </source>
</reference>
<dbReference type="EMBL" id="JBEJUE010000020">
    <property type="protein sequence ID" value="MER0426944.1"/>
    <property type="molecule type" value="Genomic_DNA"/>
</dbReference>
<reference evidence="3 8" key="3">
    <citation type="submission" date="2024-01" db="EMBL/GenBank/DDBJ databases">
        <title>Metagenomic exploration of the rhizosphere soil microbial community and their significance in facilitating the development of wild simulated ginseng.</title>
        <authorList>
            <person name="Huang J."/>
        </authorList>
    </citation>
    <scope>NUCLEOTIDE SEQUENCE [LARGE SCALE GENOMIC DNA]</scope>
    <source>
        <strain evidence="3 8">WY141</strain>
    </source>
</reference>
<sequence>MSRSLRHGALAATAIAFSIVSLSACAAGNNAETLKVRPDNAATSVGSIKVQNANVITQAEAEAEGPAAVTATLFNDGTEAEVLESITLPGTDVRVTIRPAKGKGPVEIPAGGRVILGGKGNASAVIDEGREATQDGNVQQIVFKLSRTGDVALGANVVPATGYYKDFGPSARPEAPEPKPSGTPSTGGSETPSTGGSETPGTPSGETPGAPESPAAGTEQQGGTAGSQETPAG</sequence>
<feature type="compositionally biased region" description="Low complexity" evidence="1">
    <location>
        <begin position="180"/>
        <end position="233"/>
    </location>
</feature>
<proteinExistence type="predicted"/>
<evidence type="ECO:0000313" key="7">
    <source>
        <dbReference type="Proteomes" id="UP000509345"/>
    </source>
</evidence>
<evidence type="ECO:0000256" key="2">
    <source>
        <dbReference type="SAM" id="SignalP"/>
    </source>
</evidence>
<evidence type="ECO:0000313" key="4">
    <source>
        <dbReference type="EMBL" id="NEB69992.1"/>
    </source>
</evidence>
<evidence type="ECO:0000313" key="6">
    <source>
        <dbReference type="Proteomes" id="UP000471648"/>
    </source>
</evidence>
<feature type="region of interest" description="Disordered" evidence="1">
    <location>
        <begin position="168"/>
        <end position="233"/>
    </location>
</feature>
<dbReference type="AlphaFoldDB" id="A0A6N9VEW1"/>
<evidence type="ECO:0000256" key="1">
    <source>
        <dbReference type="SAM" id="MobiDB-lite"/>
    </source>
</evidence>
<evidence type="ECO:0000313" key="3">
    <source>
        <dbReference type="EMBL" id="MER0426944.1"/>
    </source>
</evidence>